<sequence length="117" mass="12237">MQVPHWLSLVHESVLSLHWPLTHTCVPAHGGWQLSGLVGLVGGGRVRKTNHHTAKATRASTTATASTTGQRRGCGSATANCRCTSASMAVGCAPAGVAIPVFFALLSLGGRRFLFLF</sequence>
<reference evidence="2 3" key="1">
    <citation type="journal article" date="2015" name="Parasitol. Res.">
        <title>Viruses in close associations with free-living amoebae.</title>
        <authorList>
            <person name="Scheid P."/>
        </authorList>
    </citation>
    <scope>NUCLEOTIDE SEQUENCE [LARGE SCALE GENOMIC DNA]</scope>
    <source>
        <strain evidence="2">KlaHel</strain>
    </source>
</reference>
<evidence type="ECO:0000313" key="2">
    <source>
        <dbReference type="EMBL" id="AJF97767.1"/>
    </source>
</evidence>
<name>A0A0B5JDI1_9VIRU</name>
<evidence type="ECO:0000256" key="1">
    <source>
        <dbReference type="SAM" id="Phobius"/>
    </source>
</evidence>
<dbReference type="RefSeq" id="YP_009120002.1">
    <property type="nucleotide sequence ID" value="NC_026440.1"/>
</dbReference>
<evidence type="ECO:0000313" key="3">
    <source>
        <dbReference type="Proteomes" id="UP000202511"/>
    </source>
</evidence>
<dbReference type="EMBL" id="KP136319">
    <property type="protein sequence ID" value="AJF97767.1"/>
    <property type="molecule type" value="Genomic_DNA"/>
</dbReference>
<keyword evidence="1" id="KW-1133">Transmembrane helix</keyword>
<dbReference type="Proteomes" id="UP000202511">
    <property type="component" value="Segment"/>
</dbReference>
<dbReference type="KEGG" id="vg:23462684"/>
<proteinExistence type="predicted"/>
<accession>A0A0B5JDI1</accession>
<feature type="transmembrane region" description="Helical" evidence="1">
    <location>
        <begin position="88"/>
        <end position="108"/>
    </location>
</feature>
<protein>
    <submittedName>
        <fullName evidence="2">Uncharacterized protein</fullName>
    </submittedName>
</protein>
<keyword evidence="1" id="KW-0812">Transmembrane</keyword>
<keyword evidence="1" id="KW-0472">Membrane</keyword>
<organism evidence="2 3">
    <name type="scientific">Pandoravirus inopinatum</name>
    <dbReference type="NCBI Taxonomy" id="1605721"/>
    <lineage>
        <taxon>Viruses</taxon>
        <taxon>Pandoravirus</taxon>
    </lineage>
</organism>
<dbReference type="GeneID" id="23462684"/>